<evidence type="ECO:0000313" key="3">
    <source>
        <dbReference type="Proteomes" id="UP001187471"/>
    </source>
</evidence>
<dbReference type="InterPro" id="IPR025659">
    <property type="entry name" value="Tubby-like_C"/>
</dbReference>
<dbReference type="PANTHER" id="PTHR31087">
    <property type="match status" value="1"/>
</dbReference>
<sequence>MYVPLFVEMSKVHPQAPAASTSSKQEIFTIWMKSLIFSGNGCTVFNSSGQIVYRVDNYNHKSSNEVYLMDIGGKVLFTILRKKFKLLACWEGYRAINTDVYTSTYTHDNKGKPGFQVRKNFGVVRGYALSKVVVGLDINQPYDRYKMESWTSKSSCKIVDNSGELVAEVTFHPFIRSNN</sequence>
<protein>
    <recommendedName>
        <fullName evidence="4">Protein LURP-one-related 11-like</fullName>
    </recommendedName>
</protein>
<dbReference type="SUPFAM" id="SSF54518">
    <property type="entry name" value="Tubby C-terminal domain-like"/>
    <property type="match status" value="1"/>
</dbReference>
<dbReference type="AlphaFoldDB" id="A0AA88U600"/>
<evidence type="ECO:0000256" key="1">
    <source>
        <dbReference type="ARBA" id="ARBA00005437"/>
    </source>
</evidence>
<proteinExistence type="inferred from homology"/>
<accession>A0AA88U600</accession>
<dbReference type="Gene3D" id="2.40.160.200">
    <property type="entry name" value="LURP1-related"/>
    <property type="match status" value="1"/>
</dbReference>
<comment type="caution">
    <text evidence="2">The sequence shown here is derived from an EMBL/GenBank/DDBJ whole genome shotgun (WGS) entry which is preliminary data.</text>
</comment>
<dbReference type="Pfam" id="PF04525">
    <property type="entry name" value="LOR"/>
    <property type="match status" value="1"/>
</dbReference>
<organism evidence="2 3">
    <name type="scientific">Escallonia rubra</name>
    <dbReference type="NCBI Taxonomy" id="112253"/>
    <lineage>
        <taxon>Eukaryota</taxon>
        <taxon>Viridiplantae</taxon>
        <taxon>Streptophyta</taxon>
        <taxon>Embryophyta</taxon>
        <taxon>Tracheophyta</taxon>
        <taxon>Spermatophyta</taxon>
        <taxon>Magnoliopsida</taxon>
        <taxon>eudicotyledons</taxon>
        <taxon>Gunneridae</taxon>
        <taxon>Pentapetalae</taxon>
        <taxon>asterids</taxon>
        <taxon>campanulids</taxon>
        <taxon>Escalloniales</taxon>
        <taxon>Escalloniaceae</taxon>
        <taxon>Escallonia</taxon>
    </lineage>
</organism>
<comment type="similarity">
    <text evidence="1">Belongs to the LOR family.</text>
</comment>
<dbReference type="PANTHER" id="PTHR31087:SF25">
    <property type="entry name" value="TRANSLATION INITIATION FACTOR 2B FAMILY PROTEIN, PUTATIVE, EXPRESSED-RELATED"/>
    <property type="match status" value="1"/>
</dbReference>
<gene>
    <name evidence="2" type="ORF">RJ640_008346</name>
</gene>
<dbReference type="InterPro" id="IPR038595">
    <property type="entry name" value="LOR_sf"/>
</dbReference>
<reference evidence="2" key="1">
    <citation type="submission" date="2022-12" db="EMBL/GenBank/DDBJ databases">
        <title>Draft genome assemblies for two species of Escallonia (Escalloniales).</title>
        <authorList>
            <person name="Chanderbali A."/>
            <person name="Dervinis C."/>
            <person name="Anghel I."/>
            <person name="Soltis D."/>
            <person name="Soltis P."/>
            <person name="Zapata F."/>
        </authorList>
    </citation>
    <scope>NUCLEOTIDE SEQUENCE</scope>
    <source>
        <strain evidence="2">UCBG92.1500</strain>
        <tissue evidence="2">Leaf</tissue>
    </source>
</reference>
<dbReference type="EMBL" id="JAVXUO010002762">
    <property type="protein sequence ID" value="KAK2970006.1"/>
    <property type="molecule type" value="Genomic_DNA"/>
</dbReference>
<evidence type="ECO:0008006" key="4">
    <source>
        <dbReference type="Google" id="ProtNLM"/>
    </source>
</evidence>
<dbReference type="InterPro" id="IPR007612">
    <property type="entry name" value="LOR"/>
</dbReference>
<dbReference type="Proteomes" id="UP001187471">
    <property type="component" value="Unassembled WGS sequence"/>
</dbReference>
<evidence type="ECO:0000313" key="2">
    <source>
        <dbReference type="EMBL" id="KAK2970006.1"/>
    </source>
</evidence>
<name>A0AA88U600_9ASTE</name>
<keyword evidence="3" id="KW-1185">Reference proteome</keyword>